<organism evidence="1 2">
    <name type="scientific">Flavonifractor plautii</name>
    <name type="common">Fusobacterium plautii</name>
    <dbReference type="NCBI Taxonomy" id="292800"/>
    <lineage>
        <taxon>Bacteria</taxon>
        <taxon>Bacillati</taxon>
        <taxon>Bacillota</taxon>
        <taxon>Clostridia</taxon>
        <taxon>Eubacteriales</taxon>
        <taxon>Oscillospiraceae</taxon>
        <taxon>Flavonifractor</taxon>
    </lineage>
</organism>
<evidence type="ECO:0008006" key="3">
    <source>
        <dbReference type="Google" id="ProtNLM"/>
    </source>
</evidence>
<evidence type="ECO:0000313" key="2">
    <source>
        <dbReference type="Proteomes" id="UP000434475"/>
    </source>
</evidence>
<reference evidence="1 2" key="1">
    <citation type="journal article" date="2019" name="Nat. Med.">
        <title>A library of human gut bacterial isolates paired with longitudinal multiomics data enables mechanistic microbiome research.</title>
        <authorList>
            <person name="Poyet M."/>
            <person name="Groussin M."/>
            <person name="Gibbons S.M."/>
            <person name="Avila-Pacheco J."/>
            <person name="Jiang X."/>
            <person name="Kearney S.M."/>
            <person name="Perrotta A.R."/>
            <person name="Berdy B."/>
            <person name="Zhao S."/>
            <person name="Lieberman T.D."/>
            <person name="Swanson P.K."/>
            <person name="Smith M."/>
            <person name="Roesemann S."/>
            <person name="Alexander J.E."/>
            <person name="Rich S.A."/>
            <person name="Livny J."/>
            <person name="Vlamakis H."/>
            <person name="Clish C."/>
            <person name="Bullock K."/>
            <person name="Deik A."/>
            <person name="Scott J."/>
            <person name="Pierce K.A."/>
            <person name="Xavier R.J."/>
            <person name="Alm E.J."/>
        </authorList>
    </citation>
    <scope>NUCLEOTIDE SEQUENCE [LARGE SCALE GENOMIC DNA]</scope>
    <source>
        <strain evidence="1 2">BIOML-A2</strain>
    </source>
</reference>
<evidence type="ECO:0000313" key="1">
    <source>
        <dbReference type="EMBL" id="MSB20608.1"/>
    </source>
</evidence>
<accession>A0A6I2R1S4</accession>
<proteinExistence type="predicted"/>
<dbReference type="Proteomes" id="UP000434475">
    <property type="component" value="Unassembled WGS sequence"/>
</dbReference>
<comment type="caution">
    <text evidence="1">The sequence shown here is derived from an EMBL/GenBank/DDBJ whole genome shotgun (WGS) entry which is preliminary data.</text>
</comment>
<gene>
    <name evidence="1" type="ORF">GKE97_13925</name>
</gene>
<dbReference type="EMBL" id="WKPR01000014">
    <property type="protein sequence ID" value="MSB20608.1"/>
    <property type="molecule type" value="Genomic_DNA"/>
</dbReference>
<dbReference type="RefSeq" id="WP_009258383.1">
    <property type="nucleotide sequence ID" value="NZ_BAABZG010000001.1"/>
</dbReference>
<dbReference type="AlphaFoldDB" id="A0A6I2R1S4"/>
<protein>
    <recommendedName>
        <fullName evidence="3">Addiction module toxin RelE</fullName>
    </recommendedName>
</protein>
<sequence>MKGIKVYQRPNRPAQVTAFLENLEPKFRDKLVLQLYRLSQTPRAELREPHYKHFSIERYQPLYEIRERGRVVVRIVFAYLPSGEVLLLTAFIKRKNRDTMQALEQSLRILAEVQECPDYAVEFRVKEECT</sequence>
<dbReference type="Pfam" id="PF05973">
    <property type="entry name" value="Gp49"/>
    <property type="match status" value="1"/>
</dbReference>
<name>A0A6I2R1S4_FLAPL</name>
<dbReference type="InterPro" id="IPR009241">
    <property type="entry name" value="HigB-like"/>
</dbReference>